<feature type="coiled-coil region" evidence="1">
    <location>
        <begin position="66"/>
        <end position="100"/>
    </location>
</feature>
<keyword evidence="3" id="KW-1185">Reference proteome</keyword>
<dbReference type="Proteomes" id="UP001633002">
    <property type="component" value="Unassembled WGS sequence"/>
</dbReference>
<name>A0ABD3GBZ9_9MARC</name>
<accession>A0ABD3GBZ9</accession>
<reference evidence="2 3" key="1">
    <citation type="submission" date="2024-09" db="EMBL/GenBank/DDBJ databases">
        <title>Chromosome-scale assembly of Riccia sorocarpa.</title>
        <authorList>
            <person name="Paukszto L."/>
        </authorList>
    </citation>
    <scope>NUCLEOTIDE SEQUENCE [LARGE SCALE GENOMIC DNA]</scope>
    <source>
        <strain evidence="2">LP-2024</strain>
        <tissue evidence="2">Aerial parts of the thallus</tissue>
    </source>
</reference>
<organism evidence="2 3">
    <name type="scientific">Riccia sorocarpa</name>
    <dbReference type="NCBI Taxonomy" id="122646"/>
    <lineage>
        <taxon>Eukaryota</taxon>
        <taxon>Viridiplantae</taxon>
        <taxon>Streptophyta</taxon>
        <taxon>Embryophyta</taxon>
        <taxon>Marchantiophyta</taxon>
        <taxon>Marchantiopsida</taxon>
        <taxon>Marchantiidae</taxon>
        <taxon>Marchantiales</taxon>
        <taxon>Ricciaceae</taxon>
        <taxon>Riccia</taxon>
    </lineage>
</organism>
<protein>
    <submittedName>
        <fullName evidence="2">Uncharacterized protein</fullName>
    </submittedName>
</protein>
<gene>
    <name evidence="2" type="ORF">R1sor_026040</name>
</gene>
<dbReference type="AlphaFoldDB" id="A0ABD3GBZ9"/>
<evidence type="ECO:0000313" key="2">
    <source>
        <dbReference type="EMBL" id="KAL3676092.1"/>
    </source>
</evidence>
<keyword evidence="1" id="KW-0175">Coiled coil</keyword>
<sequence length="105" mass="11943">MQQQFCIVKFPLPGKKAGSGKEAGPIVEPSTSALVLASRHKQHKHMQRLWKNHALELKDHALSEGLLKAEPQIRALEDQIRALEEERLRVDGRINLLQHELVRAE</sequence>
<evidence type="ECO:0000256" key="1">
    <source>
        <dbReference type="SAM" id="Coils"/>
    </source>
</evidence>
<evidence type="ECO:0000313" key="3">
    <source>
        <dbReference type="Proteomes" id="UP001633002"/>
    </source>
</evidence>
<dbReference type="EMBL" id="JBJQOH010000008">
    <property type="protein sequence ID" value="KAL3676092.1"/>
    <property type="molecule type" value="Genomic_DNA"/>
</dbReference>
<proteinExistence type="predicted"/>
<comment type="caution">
    <text evidence="2">The sequence shown here is derived from an EMBL/GenBank/DDBJ whole genome shotgun (WGS) entry which is preliminary data.</text>
</comment>